<evidence type="ECO:0000313" key="5">
    <source>
        <dbReference type="Proteomes" id="UP000541109"/>
    </source>
</evidence>
<dbReference type="GO" id="GO:0062193">
    <property type="term" value="F:D-ribose pyranase activity"/>
    <property type="evidence" value="ECO:0007669"/>
    <property type="project" value="UniProtKB-EC"/>
</dbReference>
<dbReference type="GO" id="GO:0006004">
    <property type="term" value="P:fucose metabolic process"/>
    <property type="evidence" value="ECO:0007669"/>
    <property type="project" value="TreeGrafter"/>
</dbReference>
<reference evidence="4 5" key="1">
    <citation type="submission" date="2020-07" db="EMBL/GenBank/DDBJ databases">
        <title>Stappia sp., F7233, whole genome shotgun sequencing project.</title>
        <authorList>
            <person name="Jiang S."/>
            <person name="Liu Z.W."/>
            <person name="Du Z.J."/>
        </authorList>
    </citation>
    <scope>NUCLEOTIDE SEQUENCE [LARGE SCALE GENOMIC DNA]</scope>
    <source>
        <strain evidence="4 5">F7233</strain>
    </source>
</reference>
<dbReference type="InterPro" id="IPR050443">
    <property type="entry name" value="RbsD/FucU_mutarotase"/>
</dbReference>
<dbReference type="EMBL" id="JACFXV010000067">
    <property type="protein sequence ID" value="MBA5779451.1"/>
    <property type="molecule type" value="Genomic_DNA"/>
</dbReference>
<dbReference type="GO" id="GO:0036373">
    <property type="term" value="F:L-fucose mutarotase activity"/>
    <property type="evidence" value="ECO:0007669"/>
    <property type="project" value="UniProtKB-EC"/>
</dbReference>
<dbReference type="AlphaFoldDB" id="A0A839AI91"/>
<keyword evidence="2" id="KW-0413">Isomerase</keyword>
<dbReference type="Proteomes" id="UP000541109">
    <property type="component" value="Unassembled WGS sequence"/>
</dbReference>
<accession>A0A839AI91</accession>
<dbReference type="GO" id="GO:0042806">
    <property type="term" value="F:fucose binding"/>
    <property type="evidence" value="ECO:0007669"/>
    <property type="project" value="TreeGrafter"/>
</dbReference>
<dbReference type="PANTHER" id="PTHR31690">
    <property type="entry name" value="FUCOSE MUTAROTASE"/>
    <property type="match status" value="1"/>
</dbReference>
<dbReference type="InterPro" id="IPR007721">
    <property type="entry name" value="RbsD_FucU"/>
</dbReference>
<proteinExistence type="predicted"/>
<sequence length="143" mass="15614">MLRNIPPILSPDLLHILRAMGHGDDIAIVDANFPAESMGQRCVRLDGIPATEALEAILTLMPLDTFVPDPAHTMQVVGDPEAVPEIVGEFQAIVDRMADHPARISGIERFTFYDRARAAYAIVQTGETRLYGNIILKKGVIAP</sequence>
<comment type="catalytic activity">
    <reaction evidence="1">
        <text>beta-D-ribopyranose = beta-D-ribofuranose</text>
        <dbReference type="Rhea" id="RHEA:25432"/>
        <dbReference type="ChEBI" id="CHEBI:27476"/>
        <dbReference type="ChEBI" id="CHEBI:47002"/>
        <dbReference type="EC" id="5.4.99.62"/>
    </reaction>
</comment>
<comment type="catalytic activity">
    <reaction evidence="3">
        <text>alpha-L-fucose = beta-L-fucose</text>
        <dbReference type="Rhea" id="RHEA:25580"/>
        <dbReference type="ChEBI" id="CHEBI:42548"/>
        <dbReference type="ChEBI" id="CHEBI:42589"/>
        <dbReference type="EC" id="5.1.3.29"/>
    </reaction>
</comment>
<keyword evidence="5" id="KW-1185">Reference proteome</keyword>
<evidence type="ECO:0000256" key="1">
    <source>
        <dbReference type="ARBA" id="ARBA00000223"/>
    </source>
</evidence>
<dbReference type="RefSeq" id="WP_182168270.1">
    <property type="nucleotide sequence ID" value="NZ_JACFXV010000067.1"/>
</dbReference>
<organism evidence="4 5">
    <name type="scientific">Stappia albiluteola</name>
    <dbReference type="NCBI Taxonomy" id="2758565"/>
    <lineage>
        <taxon>Bacteria</taxon>
        <taxon>Pseudomonadati</taxon>
        <taxon>Pseudomonadota</taxon>
        <taxon>Alphaproteobacteria</taxon>
        <taxon>Hyphomicrobiales</taxon>
        <taxon>Stappiaceae</taxon>
        <taxon>Stappia</taxon>
    </lineage>
</organism>
<evidence type="ECO:0000256" key="3">
    <source>
        <dbReference type="ARBA" id="ARBA00036324"/>
    </source>
</evidence>
<protein>
    <submittedName>
        <fullName evidence="4">Ribose ABC transporter</fullName>
    </submittedName>
</protein>
<gene>
    <name evidence="4" type="ORF">H2509_20155</name>
</gene>
<dbReference type="Gene3D" id="3.40.1650.10">
    <property type="entry name" value="RbsD-like domain"/>
    <property type="match status" value="1"/>
</dbReference>
<dbReference type="InterPro" id="IPR023750">
    <property type="entry name" value="RbsD-like_sf"/>
</dbReference>
<dbReference type="Pfam" id="PF05025">
    <property type="entry name" value="RbsD_FucU"/>
    <property type="match status" value="1"/>
</dbReference>
<evidence type="ECO:0000313" key="4">
    <source>
        <dbReference type="EMBL" id="MBA5779451.1"/>
    </source>
</evidence>
<name>A0A839AI91_9HYPH</name>
<comment type="caution">
    <text evidence="4">The sequence shown here is derived from an EMBL/GenBank/DDBJ whole genome shotgun (WGS) entry which is preliminary data.</text>
</comment>
<dbReference type="SUPFAM" id="SSF102546">
    <property type="entry name" value="RbsD-like"/>
    <property type="match status" value="1"/>
</dbReference>
<evidence type="ECO:0000256" key="2">
    <source>
        <dbReference type="ARBA" id="ARBA00023235"/>
    </source>
</evidence>
<dbReference type="PANTHER" id="PTHR31690:SF4">
    <property type="entry name" value="FUCOSE MUTAROTASE"/>
    <property type="match status" value="1"/>
</dbReference>